<keyword evidence="1" id="KW-0689">Ribosomal protein</keyword>
<keyword evidence="2" id="KW-0687">Ribonucleoprotein</keyword>
<dbReference type="GO" id="GO:1990904">
    <property type="term" value="C:ribonucleoprotein complex"/>
    <property type="evidence" value="ECO:0007669"/>
    <property type="project" value="UniProtKB-KW"/>
</dbReference>
<feature type="compositionally biased region" description="Polar residues" evidence="3">
    <location>
        <begin position="171"/>
        <end position="181"/>
    </location>
</feature>
<feature type="compositionally biased region" description="Acidic residues" evidence="3">
    <location>
        <begin position="216"/>
        <end position="231"/>
    </location>
</feature>
<feature type="region of interest" description="Disordered" evidence="3">
    <location>
        <begin position="18"/>
        <end position="37"/>
    </location>
</feature>
<protein>
    <submittedName>
        <fullName evidence="4">Uncharacterized protein</fullName>
    </submittedName>
</protein>
<evidence type="ECO:0000256" key="3">
    <source>
        <dbReference type="SAM" id="MobiDB-lite"/>
    </source>
</evidence>
<evidence type="ECO:0000256" key="1">
    <source>
        <dbReference type="ARBA" id="ARBA00022980"/>
    </source>
</evidence>
<organism evidence="4 5">
    <name type="scientific">Mycena rosella</name>
    <name type="common">Pink bonnet</name>
    <name type="synonym">Agaricus rosellus</name>
    <dbReference type="NCBI Taxonomy" id="1033263"/>
    <lineage>
        <taxon>Eukaryota</taxon>
        <taxon>Fungi</taxon>
        <taxon>Dikarya</taxon>
        <taxon>Basidiomycota</taxon>
        <taxon>Agaricomycotina</taxon>
        <taxon>Agaricomycetes</taxon>
        <taxon>Agaricomycetidae</taxon>
        <taxon>Agaricales</taxon>
        <taxon>Marasmiineae</taxon>
        <taxon>Mycenaceae</taxon>
        <taxon>Mycena</taxon>
    </lineage>
</organism>
<name>A0AAD7DEQ8_MYCRO</name>
<gene>
    <name evidence="4" type="ORF">B0H17DRAFT_1203428</name>
</gene>
<dbReference type="GO" id="GO:0003723">
    <property type="term" value="F:RNA binding"/>
    <property type="evidence" value="ECO:0007669"/>
    <property type="project" value="InterPro"/>
</dbReference>
<accession>A0AAD7DEQ8</accession>
<keyword evidence="5" id="KW-1185">Reference proteome</keyword>
<sequence>MSDANILLPRHVSYAEEDPRHFLDDSANQEDDTEAAVRHADQRDFDMPAILAGHEHRLNSPAPYRIPEHLLVGPHRADSLAPIAPTAHHTPLPPLNSVSLPTPAFQHTPVLQHGARTPLFVPLTPERVLQDFEYEYPQQPSASRARTLLFLPGTLRREPTPPILARDDVSMSDTPTLSLSRHPSPEPPQKRRHLDEQALARHHRVSALLDLHADDNNDEDNAGNTESDEDLTLNMSDLEFIDDEEEDPLEPAPPLPLPREQEDIGQLVDIAARFEQEADAYAESALLEDAPAPEVSAAASVLANSTIVGRAVQDTAHSILPRPVPLHAPLPQTATAAQIAYRVHRLLKSDNPGEVEPGTWIYLKEEHAGRLAFAISSKECIVARKSRDNFIDDADEPEVNDGCEIMMFRRHLNKKAHPRVYPTIDDVEPFQRSRHPMFTTADFVGHSQALQLCDRVKVWRGVHAGTVGYILDVKRSNPPGIKRVSMMKVAPVLPLASADGQIPGDWFQLGELRRHVLPPSPRLHLLDRVCVIGNRMAMAMMEGYVMDIADTEDYAGMVTVEDVLGGRCNVPMGSVERAFRARDTVIVRRGKYKGRAGIVLAHFFTVLEVFDGDAHMLDGVPIVQQEAMTECHTFRVHLVDVDLVVYRDSDSNPEYFPAQSSISVVAHPDVPHSKAIYAVGRRYEGLHVLVVGAGIGASVRTGRKTGISSSSPFKGRRGLVIADYDSPQHVRRLSTKPAGQRRGQMRRDTCGIMVTIKDTTNHQINVDIDFVVHEGTGLPLAQILHLPRELLTSFKLATAVELPPRPRTPNPPAGTNETVDWGLPDRYESFRLPGESDGQWLCIAVLVGKRVDVLVEGIKKMVRTKYHKPSPLLFGLDERHGFLLIDEPITPEALVQAKIMVYTVDANDRKHDVPGQFLKQVWDSPDGTLITGLRQRVMIIGGDMAGDTSALGSYVETRPDIAHSHGQHVFAVMLKGGASPFFFYILRLGCATNKEAENEKRKFPSTTFV</sequence>
<dbReference type="GO" id="GO:0005840">
    <property type="term" value="C:ribosome"/>
    <property type="evidence" value="ECO:0007669"/>
    <property type="project" value="UniProtKB-KW"/>
</dbReference>
<dbReference type="InterPro" id="IPR041988">
    <property type="entry name" value="Ribosomal_uL24_KOW"/>
</dbReference>
<dbReference type="AlphaFoldDB" id="A0AAD7DEQ8"/>
<dbReference type="EMBL" id="JARKIE010000085">
    <property type="protein sequence ID" value="KAJ7687720.1"/>
    <property type="molecule type" value="Genomic_DNA"/>
</dbReference>
<dbReference type="CDD" id="cd06089">
    <property type="entry name" value="KOW_RPL26"/>
    <property type="match status" value="1"/>
</dbReference>
<feature type="compositionally biased region" description="Basic and acidic residues" evidence="3">
    <location>
        <begin position="155"/>
        <end position="169"/>
    </location>
</feature>
<evidence type="ECO:0000313" key="4">
    <source>
        <dbReference type="EMBL" id="KAJ7687720.1"/>
    </source>
</evidence>
<feature type="region of interest" description="Disordered" evidence="3">
    <location>
        <begin position="153"/>
        <end position="194"/>
    </location>
</feature>
<evidence type="ECO:0000313" key="5">
    <source>
        <dbReference type="Proteomes" id="UP001221757"/>
    </source>
</evidence>
<proteinExistence type="predicted"/>
<feature type="region of interest" description="Disordered" evidence="3">
    <location>
        <begin position="211"/>
        <end position="233"/>
    </location>
</feature>
<comment type="caution">
    <text evidence="4">The sequence shown here is derived from an EMBL/GenBank/DDBJ whole genome shotgun (WGS) entry which is preliminary data.</text>
</comment>
<reference evidence="4" key="1">
    <citation type="submission" date="2023-03" db="EMBL/GenBank/DDBJ databases">
        <title>Massive genome expansion in bonnet fungi (Mycena s.s.) driven by repeated elements and novel gene families across ecological guilds.</title>
        <authorList>
            <consortium name="Lawrence Berkeley National Laboratory"/>
            <person name="Harder C.B."/>
            <person name="Miyauchi S."/>
            <person name="Viragh M."/>
            <person name="Kuo A."/>
            <person name="Thoen E."/>
            <person name="Andreopoulos B."/>
            <person name="Lu D."/>
            <person name="Skrede I."/>
            <person name="Drula E."/>
            <person name="Henrissat B."/>
            <person name="Morin E."/>
            <person name="Kohler A."/>
            <person name="Barry K."/>
            <person name="LaButti K."/>
            <person name="Morin E."/>
            <person name="Salamov A."/>
            <person name="Lipzen A."/>
            <person name="Mereny Z."/>
            <person name="Hegedus B."/>
            <person name="Baldrian P."/>
            <person name="Stursova M."/>
            <person name="Weitz H."/>
            <person name="Taylor A."/>
            <person name="Grigoriev I.V."/>
            <person name="Nagy L.G."/>
            <person name="Martin F."/>
            <person name="Kauserud H."/>
        </authorList>
    </citation>
    <scope>NUCLEOTIDE SEQUENCE</scope>
    <source>
        <strain evidence="4">CBHHK067</strain>
    </source>
</reference>
<dbReference type="Proteomes" id="UP001221757">
    <property type="component" value="Unassembled WGS sequence"/>
</dbReference>
<evidence type="ECO:0000256" key="2">
    <source>
        <dbReference type="ARBA" id="ARBA00023274"/>
    </source>
</evidence>